<dbReference type="KEGG" id="pxi:J5O05_04520"/>
<gene>
    <name evidence="1" type="ORF">J5O05_04520</name>
</gene>
<evidence type="ECO:0000313" key="1">
    <source>
        <dbReference type="EMBL" id="QTH72156.1"/>
    </source>
</evidence>
<proteinExistence type="predicted"/>
<protein>
    <recommendedName>
        <fullName evidence="3">GRAM domain-containing protein</fullName>
    </recommendedName>
</protein>
<name>A0A975DKR5_9GAMM</name>
<evidence type="ECO:0008006" key="3">
    <source>
        <dbReference type="Google" id="ProtNLM"/>
    </source>
</evidence>
<reference evidence="1" key="1">
    <citation type="submission" date="2021-03" db="EMBL/GenBank/DDBJ databases">
        <title>Complete Genome of Pseudoalteromonas xiamenensis STKMTI.2, a new potential marine bacterium producing anti-Vibrio compounds.</title>
        <authorList>
            <person name="Handayani D.P."/>
            <person name="Isnansetyo A."/>
            <person name="Istiqomah I."/>
            <person name="Jumina J."/>
        </authorList>
    </citation>
    <scope>NUCLEOTIDE SEQUENCE</scope>
    <source>
        <strain evidence="1">STKMTI.2</strain>
    </source>
</reference>
<sequence length="99" mass="10934">MTQNVLFSSPASIQMGAAKADGKLSLTDSQLHFEPSNKMLPLGPYHFERSDITHIEKCTGKGAGFIPITTDAFRVTIHDSKRIEFIVADVDEWISLLAE</sequence>
<dbReference type="AlphaFoldDB" id="A0A975DKR5"/>
<dbReference type="RefSeq" id="WP_208843778.1">
    <property type="nucleotide sequence ID" value="NZ_CP072133.1"/>
</dbReference>
<organism evidence="1 2">
    <name type="scientific">Pseudoalteromonas xiamenensis</name>
    <dbReference type="NCBI Taxonomy" id="882626"/>
    <lineage>
        <taxon>Bacteria</taxon>
        <taxon>Pseudomonadati</taxon>
        <taxon>Pseudomonadota</taxon>
        <taxon>Gammaproteobacteria</taxon>
        <taxon>Alteromonadales</taxon>
        <taxon>Pseudoalteromonadaceae</taxon>
        <taxon>Pseudoalteromonas</taxon>
    </lineage>
</organism>
<keyword evidence="2" id="KW-1185">Reference proteome</keyword>
<dbReference type="Proteomes" id="UP000664904">
    <property type="component" value="Chromosome"/>
</dbReference>
<evidence type="ECO:0000313" key="2">
    <source>
        <dbReference type="Proteomes" id="UP000664904"/>
    </source>
</evidence>
<accession>A0A975DKR5</accession>
<dbReference type="EMBL" id="CP072133">
    <property type="protein sequence ID" value="QTH72156.1"/>
    <property type="molecule type" value="Genomic_DNA"/>
</dbReference>